<accession>A0A382KAU8</accession>
<keyword evidence="1" id="KW-1133">Transmembrane helix</keyword>
<keyword evidence="1" id="KW-0812">Transmembrane</keyword>
<feature type="transmembrane region" description="Helical" evidence="1">
    <location>
        <begin position="12"/>
        <end position="37"/>
    </location>
</feature>
<organism evidence="2">
    <name type="scientific">marine metagenome</name>
    <dbReference type="NCBI Taxonomy" id="408172"/>
    <lineage>
        <taxon>unclassified sequences</taxon>
        <taxon>metagenomes</taxon>
        <taxon>ecological metagenomes</taxon>
    </lineage>
</organism>
<sequence length="201" mass="22128">VNLNTSPSVCFIVKACLVYGGIAFAFSMLGTVLPGAFVIGNPFEVSTATPEHVIGHIIWGLIPGLAFLSLRYIILAGLFPIILDADHLLQFLEIEMVPRMAHSLPFILIAIVVMMLLFGKKDIRLIAVSVAAVFCHMSFDIILNGSTEFPVLAPFSGEFFTFSGIDWIIFEVIAAAVILTASVIVKKNYGRYNYKQKFYSF</sequence>
<dbReference type="AlphaFoldDB" id="A0A382KAU8"/>
<evidence type="ECO:0000313" key="2">
    <source>
        <dbReference type="EMBL" id="SVC22074.1"/>
    </source>
</evidence>
<feature type="non-terminal residue" evidence="2">
    <location>
        <position position="1"/>
    </location>
</feature>
<gene>
    <name evidence="2" type="ORF">METZ01_LOCUS274928</name>
</gene>
<name>A0A382KAU8_9ZZZZ</name>
<keyword evidence="1" id="KW-0472">Membrane</keyword>
<feature type="transmembrane region" description="Helical" evidence="1">
    <location>
        <begin position="125"/>
        <end position="145"/>
    </location>
</feature>
<dbReference type="EMBL" id="UINC01079757">
    <property type="protein sequence ID" value="SVC22074.1"/>
    <property type="molecule type" value="Genomic_DNA"/>
</dbReference>
<feature type="transmembrane region" description="Helical" evidence="1">
    <location>
        <begin position="165"/>
        <end position="185"/>
    </location>
</feature>
<protein>
    <submittedName>
        <fullName evidence="2">Uncharacterized protein</fullName>
    </submittedName>
</protein>
<evidence type="ECO:0000256" key="1">
    <source>
        <dbReference type="SAM" id="Phobius"/>
    </source>
</evidence>
<proteinExistence type="predicted"/>
<feature type="transmembrane region" description="Helical" evidence="1">
    <location>
        <begin position="57"/>
        <end position="82"/>
    </location>
</feature>
<reference evidence="2" key="1">
    <citation type="submission" date="2018-05" db="EMBL/GenBank/DDBJ databases">
        <authorList>
            <person name="Lanie J.A."/>
            <person name="Ng W.-L."/>
            <person name="Kazmierczak K.M."/>
            <person name="Andrzejewski T.M."/>
            <person name="Davidsen T.M."/>
            <person name="Wayne K.J."/>
            <person name="Tettelin H."/>
            <person name="Glass J.I."/>
            <person name="Rusch D."/>
            <person name="Podicherti R."/>
            <person name="Tsui H.-C.T."/>
            <person name="Winkler M.E."/>
        </authorList>
    </citation>
    <scope>NUCLEOTIDE SEQUENCE</scope>
</reference>
<feature type="transmembrane region" description="Helical" evidence="1">
    <location>
        <begin position="102"/>
        <end position="118"/>
    </location>
</feature>